<feature type="transmembrane region" description="Helical" evidence="2">
    <location>
        <begin position="75"/>
        <end position="100"/>
    </location>
</feature>
<keyword evidence="2" id="KW-1133">Transmembrane helix</keyword>
<keyword evidence="4" id="KW-1185">Reference proteome</keyword>
<evidence type="ECO:0000313" key="4">
    <source>
        <dbReference type="Proteomes" id="UP001589890"/>
    </source>
</evidence>
<reference evidence="3 4" key="1">
    <citation type="submission" date="2024-09" db="EMBL/GenBank/DDBJ databases">
        <authorList>
            <person name="Sun Q."/>
            <person name="Mori K."/>
        </authorList>
    </citation>
    <scope>NUCLEOTIDE SEQUENCE [LARGE SCALE GENOMIC DNA]</scope>
    <source>
        <strain evidence="3 4">CGMCC 1.15906</strain>
    </source>
</reference>
<evidence type="ECO:0000256" key="2">
    <source>
        <dbReference type="SAM" id="Phobius"/>
    </source>
</evidence>
<evidence type="ECO:0000313" key="3">
    <source>
        <dbReference type="EMBL" id="MFC0627094.1"/>
    </source>
</evidence>
<feature type="transmembrane region" description="Helical" evidence="2">
    <location>
        <begin position="38"/>
        <end position="63"/>
    </location>
</feature>
<proteinExistence type="predicted"/>
<protein>
    <submittedName>
        <fullName evidence="3">Uncharacterized protein</fullName>
    </submittedName>
</protein>
<keyword evidence="2" id="KW-0472">Membrane</keyword>
<gene>
    <name evidence="3" type="ORF">ACFFGN_23640</name>
</gene>
<evidence type="ECO:0000256" key="1">
    <source>
        <dbReference type="SAM" id="MobiDB-lite"/>
    </source>
</evidence>
<keyword evidence="2" id="KW-0812">Transmembrane</keyword>
<sequence>MFDQQPGPDPVQMPTARGAYASPQVPGVSTGYRRWAKVFVWSAIILGVLMVVAFVLSIVLLVLADADVNNAAYGYLAIVLWAVIVVVMPILIGVAIAGAVMTRHVRRQRQAGTIPA</sequence>
<dbReference type="EMBL" id="JBHLTC010000030">
    <property type="protein sequence ID" value="MFC0627094.1"/>
    <property type="molecule type" value="Genomic_DNA"/>
</dbReference>
<organism evidence="3 4">
    <name type="scientific">Kribbella deserti</name>
    <dbReference type="NCBI Taxonomy" id="1926257"/>
    <lineage>
        <taxon>Bacteria</taxon>
        <taxon>Bacillati</taxon>
        <taxon>Actinomycetota</taxon>
        <taxon>Actinomycetes</taxon>
        <taxon>Propionibacteriales</taxon>
        <taxon>Kribbellaceae</taxon>
        <taxon>Kribbella</taxon>
    </lineage>
</organism>
<name>A0ABV6QR40_9ACTN</name>
<dbReference type="Proteomes" id="UP001589890">
    <property type="component" value="Unassembled WGS sequence"/>
</dbReference>
<accession>A0ABV6QR40</accession>
<dbReference type="RefSeq" id="WP_380051382.1">
    <property type="nucleotide sequence ID" value="NZ_JBHLTC010000030.1"/>
</dbReference>
<feature type="region of interest" description="Disordered" evidence="1">
    <location>
        <begin position="1"/>
        <end position="20"/>
    </location>
</feature>
<comment type="caution">
    <text evidence="3">The sequence shown here is derived from an EMBL/GenBank/DDBJ whole genome shotgun (WGS) entry which is preliminary data.</text>
</comment>